<dbReference type="InterPro" id="IPR006481">
    <property type="entry name" value="Phage_lambda_GpS_holin"/>
</dbReference>
<dbReference type="AlphaFoldDB" id="A0A2X0WU97"/>
<evidence type="ECO:0008006" key="5">
    <source>
        <dbReference type="Google" id="ProtNLM"/>
    </source>
</evidence>
<organism evidence="3 4">
    <name type="scientific">Anaerobiospirillum thomasii</name>
    <dbReference type="NCBI Taxonomy" id="179995"/>
    <lineage>
        <taxon>Bacteria</taxon>
        <taxon>Pseudomonadati</taxon>
        <taxon>Pseudomonadota</taxon>
        <taxon>Gammaproteobacteria</taxon>
        <taxon>Aeromonadales</taxon>
        <taxon>Succinivibrionaceae</taxon>
        <taxon>Anaerobiospirillum</taxon>
    </lineage>
</organism>
<dbReference type="RefSeq" id="WP_113744193.1">
    <property type="nucleotide sequence ID" value="NZ_UAPV01000001.1"/>
</dbReference>
<keyword evidence="2" id="KW-0472">Membrane</keyword>
<name>A0A2X0WU97_9GAMM</name>
<dbReference type="EMBL" id="UAPV01000001">
    <property type="protein sequence ID" value="SPT70082.1"/>
    <property type="molecule type" value="Genomic_DNA"/>
</dbReference>
<feature type="region of interest" description="Disordered" evidence="1">
    <location>
        <begin position="117"/>
        <end position="153"/>
    </location>
</feature>
<reference evidence="3 4" key="1">
    <citation type="submission" date="2018-06" db="EMBL/GenBank/DDBJ databases">
        <authorList>
            <consortium name="Pathogen Informatics"/>
            <person name="Doyle S."/>
        </authorList>
    </citation>
    <scope>NUCLEOTIDE SEQUENCE [LARGE SCALE GENOMIC DNA]</scope>
    <source>
        <strain evidence="3 4">NCTC13093</strain>
    </source>
</reference>
<dbReference type="Pfam" id="PF05106">
    <property type="entry name" value="Phage_holin_3_1"/>
    <property type="match status" value="1"/>
</dbReference>
<sequence>MERFYIWAAEHSVEVYTTFGLFAAWAVKGYRDYTSGEKKPRFERAISNFMCALLLLVFVVPALEYFDIKPELIPFIGAAFGAMGTESIILLTSKVFHTVISQRVPVMSQTVAEDIKIKSQTAQQRTPGTSGKMNSSTGGYQVPEPPMPLDKRN</sequence>
<feature type="transmembrane region" description="Helical" evidence="2">
    <location>
        <begin position="6"/>
        <end position="27"/>
    </location>
</feature>
<proteinExistence type="predicted"/>
<keyword evidence="2" id="KW-0812">Transmembrane</keyword>
<feature type="compositionally biased region" description="Pro residues" evidence="1">
    <location>
        <begin position="143"/>
        <end position="153"/>
    </location>
</feature>
<evidence type="ECO:0000313" key="4">
    <source>
        <dbReference type="Proteomes" id="UP000250086"/>
    </source>
</evidence>
<protein>
    <recommendedName>
        <fullName evidence="5">Holin</fullName>
    </recommendedName>
</protein>
<feature type="transmembrane region" description="Helical" evidence="2">
    <location>
        <begin position="72"/>
        <end position="93"/>
    </location>
</feature>
<evidence type="ECO:0000256" key="2">
    <source>
        <dbReference type="SAM" id="Phobius"/>
    </source>
</evidence>
<keyword evidence="4" id="KW-1185">Reference proteome</keyword>
<evidence type="ECO:0000256" key="1">
    <source>
        <dbReference type="SAM" id="MobiDB-lite"/>
    </source>
</evidence>
<feature type="compositionally biased region" description="Polar residues" evidence="1">
    <location>
        <begin position="118"/>
        <end position="139"/>
    </location>
</feature>
<dbReference type="Proteomes" id="UP000250086">
    <property type="component" value="Unassembled WGS sequence"/>
</dbReference>
<keyword evidence="2" id="KW-1133">Transmembrane helix</keyword>
<accession>A0A2X0WU97</accession>
<gene>
    <name evidence="3" type="ORF">NCTC13093_01487</name>
</gene>
<feature type="transmembrane region" description="Helical" evidence="2">
    <location>
        <begin position="48"/>
        <end position="66"/>
    </location>
</feature>
<evidence type="ECO:0000313" key="3">
    <source>
        <dbReference type="EMBL" id="SPT70082.1"/>
    </source>
</evidence>